<protein>
    <recommendedName>
        <fullName evidence="2">Phosphoesterase</fullName>
        <ecNumber evidence="2">3.1.4.-</ecNumber>
    </recommendedName>
</protein>
<dbReference type="InterPro" id="IPR024654">
    <property type="entry name" value="Calcineurin-like_PHP_lpxH"/>
</dbReference>
<accession>A0AA43RK82</accession>
<organism evidence="4 5">
    <name type="scientific">Atopococcus tabaci</name>
    <dbReference type="NCBI Taxonomy" id="269774"/>
    <lineage>
        <taxon>Bacteria</taxon>
        <taxon>Bacillati</taxon>
        <taxon>Bacillota</taxon>
        <taxon>Bacilli</taxon>
        <taxon>Lactobacillales</taxon>
        <taxon>Carnobacteriaceae</taxon>
        <taxon>Atopococcus</taxon>
    </lineage>
</organism>
<dbReference type="GO" id="GO:0016787">
    <property type="term" value="F:hydrolase activity"/>
    <property type="evidence" value="ECO:0007669"/>
    <property type="project" value="UniProtKB-UniRule"/>
</dbReference>
<dbReference type="EC" id="3.1.4.-" evidence="2"/>
<dbReference type="GO" id="GO:0046872">
    <property type="term" value="F:metal ion binding"/>
    <property type="evidence" value="ECO:0007669"/>
    <property type="project" value="UniProtKB-KW"/>
</dbReference>
<comment type="similarity">
    <text evidence="1 2">Belongs to the metallophosphoesterase superfamily. YfcE family.</text>
</comment>
<proteinExistence type="inferred from homology"/>
<dbReference type="EMBL" id="JAUNQW010000004">
    <property type="protein sequence ID" value="MDO5457022.1"/>
    <property type="molecule type" value="Genomic_DNA"/>
</dbReference>
<keyword evidence="2" id="KW-0479">Metal-binding</keyword>
<name>A0AA43RK82_9LACT</name>
<dbReference type="Pfam" id="PF12850">
    <property type="entry name" value="Metallophos_2"/>
    <property type="match status" value="1"/>
</dbReference>
<dbReference type="AlphaFoldDB" id="A0AA43RK82"/>
<dbReference type="Gene3D" id="3.60.21.10">
    <property type="match status" value="1"/>
</dbReference>
<dbReference type="InterPro" id="IPR029052">
    <property type="entry name" value="Metallo-depent_PP-like"/>
</dbReference>
<dbReference type="NCBIfam" id="TIGR00040">
    <property type="entry name" value="yfcE"/>
    <property type="match status" value="1"/>
</dbReference>
<feature type="domain" description="Calcineurin-like phosphoesterase" evidence="3">
    <location>
        <begin position="6"/>
        <end position="150"/>
    </location>
</feature>
<evidence type="ECO:0000313" key="4">
    <source>
        <dbReference type="EMBL" id="MDO5457022.1"/>
    </source>
</evidence>
<dbReference type="InterPro" id="IPR000979">
    <property type="entry name" value="Phosphodiesterase_MJ0936/Vps29"/>
</dbReference>
<comment type="cofactor">
    <cofactor evidence="2">
        <name>a divalent metal cation</name>
        <dbReference type="ChEBI" id="CHEBI:60240"/>
    </cofactor>
</comment>
<comment type="caution">
    <text evidence="4">The sequence shown here is derived from an EMBL/GenBank/DDBJ whole genome shotgun (WGS) entry which is preliminary data.</text>
</comment>
<gene>
    <name evidence="4" type="ORF">Q4F26_01625</name>
</gene>
<reference evidence="4" key="1">
    <citation type="submission" date="2023-07" db="EMBL/GenBank/DDBJ databases">
        <title>Between Cages and Wild: Unraveling the Impact of Captivity on Animal Microbiomes and Antimicrobial Resistance.</title>
        <authorList>
            <person name="Schmartz G.P."/>
            <person name="Rehner J."/>
            <person name="Schuff M.J."/>
            <person name="Becker S.L."/>
            <person name="Kravczyk M."/>
            <person name="Gurevich A."/>
            <person name="Francke R."/>
            <person name="Mueller R."/>
            <person name="Keller V."/>
            <person name="Keller A."/>
        </authorList>
    </citation>
    <scope>NUCLEOTIDE SEQUENCE</scope>
    <source>
        <strain evidence="4">S39M_St_73</strain>
    </source>
</reference>
<dbReference type="PANTHER" id="PTHR11124">
    <property type="entry name" value="VACUOLAR SORTING PROTEIN VPS29"/>
    <property type="match status" value="1"/>
</dbReference>
<keyword evidence="5" id="KW-1185">Reference proteome</keyword>
<evidence type="ECO:0000259" key="3">
    <source>
        <dbReference type="Pfam" id="PF12850"/>
    </source>
</evidence>
<evidence type="ECO:0000313" key="5">
    <source>
        <dbReference type="Proteomes" id="UP001171751"/>
    </source>
</evidence>
<dbReference type="SUPFAM" id="SSF56300">
    <property type="entry name" value="Metallo-dependent phosphatases"/>
    <property type="match status" value="1"/>
</dbReference>
<evidence type="ECO:0000256" key="2">
    <source>
        <dbReference type="RuleBase" id="RU362039"/>
    </source>
</evidence>
<evidence type="ECO:0000256" key="1">
    <source>
        <dbReference type="ARBA" id="ARBA00008950"/>
    </source>
</evidence>
<dbReference type="Proteomes" id="UP001171751">
    <property type="component" value="Unassembled WGS sequence"/>
</dbReference>
<sequence length="175" mass="19815">MANFKKLLLVSDNHEDRQSIEDLIHIYEDDVDQMLHLGDSMFDDLDKIWQKMIPIKGNNDTGAGYIKNTVVSLGQAKIFASHGHKLDVYNTRAKLAEEAEKRGCQFACYGHTHVAMVEEVDGILVINPGSITLPRGPIAKKLYAILSVDENRRYQLNYFDHNHLEVKELSASGKF</sequence>